<keyword evidence="5" id="KW-1133">Transmembrane helix</keyword>
<dbReference type="PRINTS" id="PR00120">
    <property type="entry name" value="HATPASE"/>
</dbReference>
<evidence type="ECO:0000256" key="7">
    <source>
        <dbReference type="RuleBase" id="RU362081"/>
    </source>
</evidence>
<dbReference type="EMBL" id="CADCVL010000151">
    <property type="protein sequence ID" value="CAA9472955.1"/>
    <property type="molecule type" value="Genomic_DNA"/>
</dbReference>
<evidence type="ECO:0000256" key="3">
    <source>
        <dbReference type="ARBA" id="ARBA00022692"/>
    </source>
</evidence>
<dbReference type="Gene3D" id="3.40.1110.10">
    <property type="entry name" value="Calcium-transporting ATPase, cytoplasmic domain N"/>
    <property type="match status" value="1"/>
</dbReference>
<dbReference type="Pfam" id="PF00122">
    <property type="entry name" value="E1-E2_ATPase"/>
    <property type="match status" value="1"/>
</dbReference>
<dbReference type="PRINTS" id="PR00119">
    <property type="entry name" value="CATATPASE"/>
</dbReference>
<keyword evidence="7" id="KW-0479">Metal-binding</keyword>
<proteinExistence type="inferred from homology"/>
<evidence type="ECO:0000256" key="6">
    <source>
        <dbReference type="ARBA" id="ARBA00023136"/>
    </source>
</evidence>
<dbReference type="GO" id="GO:0005886">
    <property type="term" value="C:plasma membrane"/>
    <property type="evidence" value="ECO:0007669"/>
    <property type="project" value="UniProtKB-SubCell"/>
</dbReference>
<dbReference type="Gene3D" id="3.40.50.1000">
    <property type="entry name" value="HAD superfamily/HAD-like"/>
    <property type="match status" value="1"/>
</dbReference>
<dbReference type="InterPro" id="IPR023299">
    <property type="entry name" value="ATPase_P-typ_cyto_dom_N"/>
</dbReference>
<dbReference type="InterPro" id="IPR027256">
    <property type="entry name" value="P-typ_ATPase_IB"/>
</dbReference>
<dbReference type="Gene3D" id="2.70.150.10">
    <property type="entry name" value="Calcium-transporting ATPase, cytoplasmic transduction domain A"/>
    <property type="match status" value="1"/>
</dbReference>
<name>A0A6J4RGB2_9ACTN</name>
<dbReference type="PANTHER" id="PTHR48085">
    <property type="entry name" value="CADMIUM/ZINC-TRANSPORTING ATPASE HMA2-RELATED"/>
    <property type="match status" value="1"/>
</dbReference>
<sequence length="740" mass="78456">MSSTAPVALEDPGEALSEARAAPPAHSVVHTAGTRMRARVPRVRDDAAYVRRLLAIADAAPAVDGVRINPSAASVVIRWSHVLDAGAGSAQLAALLAHAAAPAEIEPPSPPRVDPFRSRLPRILFPGFMAGVAGLSRLVGLGFPAPVGALAVLTASLPIARRAYHSIRVERRLNIDVLDMTAIVLTTLRGSYMAPAAMIGLVEVGEAIRERTARASQRELLDLLDSIAHVAWVERDGERRQVPIEEIRSGEVVVVYPGDRVPADGRVLEGSALIDEHQLTGEPMPVLREEGQVVYASTLVREGHLHIAVEQLGRETRAGRIVALMRDAPIHDTRIEDYAGKVADRIVVPALLLAGAVFAVSRDPSRAASILITDFATGIRVSVPTTVLAAMTGAAERGVLMRSGRALEQLAGVDAVVFDKTGTVTRGQPAVTRVVSLRKDVSDEDVLILAATAEQRLNHPVAEAVLRYAESQDVAPGPRGDWHYEIGLGVRSEIGSSVVLVGSDRLLRREGIPLDGVPSEQGSGESRVYVAVDGRLWGFMSYADPVRPEAARVVAELRDVAGMEIHMLTGDRAETARAVGRQLGIPADNVHGELFPEQKAEVVRALHDAGKFVAFVGDGINDLPALAYADVSISFNSATDVARETADVVLMEDSLSGLPVAFSTAREALRLIRQNIGIVGGVNLAAMAVTTATGLQPVTAAFLHNGSTVVAALNGLRPLRCATQTRLRRPAAGTITASED</sequence>
<keyword evidence="7" id="KW-0547">Nucleotide-binding</keyword>
<dbReference type="PANTHER" id="PTHR48085:SF5">
    <property type="entry name" value="CADMIUM_ZINC-TRANSPORTING ATPASE HMA4-RELATED"/>
    <property type="match status" value="1"/>
</dbReference>
<reference evidence="10" key="1">
    <citation type="submission" date="2020-02" db="EMBL/GenBank/DDBJ databases">
        <authorList>
            <person name="Meier V. D."/>
        </authorList>
    </citation>
    <scope>NUCLEOTIDE SEQUENCE</scope>
    <source>
        <strain evidence="10">AVDCRST_MAG65</strain>
    </source>
</reference>
<evidence type="ECO:0000259" key="9">
    <source>
        <dbReference type="Pfam" id="PF00122"/>
    </source>
</evidence>
<dbReference type="SFLD" id="SFLDG00002">
    <property type="entry name" value="C1.7:_P-type_atpase_like"/>
    <property type="match status" value="1"/>
</dbReference>
<comment type="subcellular location">
    <subcellularLocation>
        <location evidence="1">Cell membrane</location>
        <topology evidence="1">Multi-pass membrane protein</topology>
    </subcellularLocation>
</comment>
<dbReference type="SUPFAM" id="SSF56784">
    <property type="entry name" value="HAD-like"/>
    <property type="match status" value="1"/>
</dbReference>
<evidence type="ECO:0000256" key="5">
    <source>
        <dbReference type="ARBA" id="ARBA00022989"/>
    </source>
</evidence>
<dbReference type="InterPro" id="IPR008250">
    <property type="entry name" value="ATPase_P-typ_transduc_dom_A_sf"/>
</dbReference>
<dbReference type="SFLD" id="SFLDF00027">
    <property type="entry name" value="p-type_atpase"/>
    <property type="match status" value="1"/>
</dbReference>
<dbReference type="GO" id="GO:0005524">
    <property type="term" value="F:ATP binding"/>
    <property type="evidence" value="ECO:0007669"/>
    <property type="project" value="UniProtKB-UniRule"/>
</dbReference>
<dbReference type="GO" id="GO:0046872">
    <property type="term" value="F:metal ion binding"/>
    <property type="evidence" value="ECO:0007669"/>
    <property type="project" value="UniProtKB-KW"/>
</dbReference>
<dbReference type="InterPro" id="IPR059000">
    <property type="entry name" value="ATPase_P-type_domA"/>
</dbReference>
<dbReference type="InterPro" id="IPR001757">
    <property type="entry name" value="P_typ_ATPase"/>
</dbReference>
<protein>
    <submittedName>
        <fullName evidence="10">Lead, cadmium, zinc and mercury transporting ATPase Copper-translocating P-type ATPase</fullName>
        <ecNumber evidence="10">3.6.3.3</ecNumber>
        <ecNumber evidence="10">3.6.3.4</ecNumber>
        <ecNumber evidence="10">3.6.3.5</ecNumber>
    </submittedName>
</protein>
<evidence type="ECO:0000256" key="1">
    <source>
        <dbReference type="ARBA" id="ARBA00004651"/>
    </source>
</evidence>
<evidence type="ECO:0000313" key="10">
    <source>
        <dbReference type="EMBL" id="CAA9472955.1"/>
    </source>
</evidence>
<dbReference type="NCBIfam" id="TIGR01494">
    <property type="entry name" value="ATPase_P-type"/>
    <property type="match status" value="2"/>
</dbReference>
<dbReference type="Pfam" id="PF00702">
    <property type="entry name" value="Hydrolase"/>
    <property type="match status" value="1"/>
</dbReference>
<dbReference type="GO" id="GO:0016887">
    <property type="term" value="F:ATP hydrolysis activity"/>
    <property type="evidence" value="ECO:0007669"/>
    <property type="project" value="InterPro"/>
</dbReference>
<dbReference type="AlphaFoldDB" id="A0A6J4RGB2"/>
<gene>
    <name evidence="10" type="ORF">AVDCRST_MAG65-872</name>
</gene>
<dbReference type="PROSITE" id="PS00154">
    <property type="entry name" value="ATPASE_E1_E2"/>
    <property type="match status" value="1"/>
</dbReference>
<evidence type="ECO:0000256" key="8">
    <source>
        <dbReference type="SAM" id="MobiDB-lite"/>
    </source>
</evidence>
<keyword evidence="3" id="KW-0812">Transmembrane</keyword>
<dbReference type="InterPro" id="IPR036412">
    <property type="entry name" value="HAD-like_sf"/>
</dbReference>
<dbReference type="EC" id="3.6.3.4" evidence="10"/>
<comment type="similarity">
    <text evidence="2 7">Belongs to the cation transport ATPase (P-type) (TC 3.A.3) family. Type IB subfamily.</text>
</comment>
<organism evidence="10">
    <name type="scientific">uncultured Solirubrobacteraceae bacterium</name>
    <dbReference type="NCBI Taxonomy" id="1162706"/>
    <lineage>
        <taxon>Bacteria</taxon>
        <taxon>Bacillati</taxon>
        <taxon>Actinomycetota</taxon>
        <taxon>Thermoleophilia</taxon>
        <taxon>Solirubrobacterales</taxon>
        <taxon>Solirubrobacteraceae</taxon>
        <taxon>environmental samples</taxon>
    </lineage>
</organism>
<dbReference type="SFLD" id="SFLDS00003">
    <property type="entry name" value="Haloacid_Dehalogenase"/>
    <property type="match status" value="1"/>
</dbReference>
<keyword evidence="6" id="KW-0472">Membrane</keyword>
<evidence type="ECO:0000256" key="4">
    <source>
        <dbReference type="ARBA" id="ARBA00022967"/>
    </source>
</evidence>
<keyword evidence="7" id="KW-0067">ATP-binding</keyword>
<dbReference type="SUPFAM" id="SSF81653">
    <property type="entry name" value="Calcium ATPase, transduction domain A"/>
    <property type="match status" value="1"/>
</dbReference>
<dbReference type="InterPro" id="IPR018303">
    <property type="entry name" value="ATPase_P-typ_P_site"/>
</dbReference>
<dbReference type="EC" id="3.6.3.5" evidence="10"/>
<dbReference type="InterPro" id="IPR023214">
    <property type="entry name" value="HAD_sf"/>
</dbReference>
<dbReference type="InterPro" id="IPR051014">
    <property type="entry name" value="Cation_Transport_ATPase_IB"/>
</dbReference>
<dbReference type="EC" id="3.6.3.3" evidence="10"/>
<dbReference type="GO" id="GO:0019829">
    <property type="term" value="F:ATPase-coupled monoatomic cation transmembrane transporter activity"/>
    <property type="evidence" value="ECO:0007669"/>
    <property type="project" value="InterPro"/>
</dbReference>
<accession>A0A6J4RGB2</accession>
<keyword evidence="10" id="KW-0378">Hydrolase</keyword>
<keyword evidence="4" id="KW-1278">Translocase</keyword>
<feature type="domain" description="P-type ATPase A" evidence="9">
    <location>
        <begin position="228"/>
        <end position="325"/>
    </location>
</feature>
<feature type="region of interest" description="Disordered" evidence="8">
    <location>
        <begin position="1"/>
        <end position="28"/>
    </location>
</feature>
<dbReference type="InterPro" id="IPR044492">
    <property type="entry name" value="P_typ_ATPase_HD_dom"/>
</dbReference>
<keyword evidence="7" id="KW-1003">Cell membrane</keyword>
<dbReference type="NCBIfam" id="TIGR01525">
    <property type="entry name" value="ATPase-IB_hvy"/>
    <property type="match status" value="1"/>
</dbReference>
<evidence type="ECO:0000256" key="2">
    <source>
        <dbReference type="ARBA" id="ARBA00006024"/>
    </source>
</evidence>